<dbReference type="Pfam" id="PF08448">
    <property type="entry name" value="PAS_4"/>
    <property type="match status" value="2"/>
</dbReference>
<dbReference type="CDD" id="cd01949">
    <property type="entry name" value="GGDEF"/>
    <property type="match status" value="1"/>
</dbReference>
<dbReference type="InterPro" id="IPR013767">
    <property type="entry name" value="PAS_fold"/>
</dbReference>
<keyword evidence="7" id="KW-1185">Reference proteome</keyword>
<dbReference type="CDD" id="cd01948">
    <property type="entry name" value="EAL"/>
    <property type="match status" value="1"/>
</dbReference>
<feature type="domain" description="PAC" evidence="3">
    <location>
        <begin position="462"/>
        <end position="514"/>
    </location>
</feature>
<dbReference type="PROSITE" id="PS50887">
    <property type="entry name" value="GGDEF"/>
    <property type="match status" value="1"/>
</dbReference>
<sequence>MPTQIRVVAPDDYPPFLSLDADGKPQGYEVDRWKLFQAHTGIRVELATMDWRAATQALLSGQADVIDMIYHTSARDAQYDFSLPYATLPTGVYVDRSVEGVHDLPSLQGLQVGVDRGDACGPKLQSLGFTALREFGDARQVVRAAIRGNPRVFCMDENRAYRYLSESAALGRFERAFVLDTSQFHWAVRKGNTAMLQAVERGMAGIAPAELVALDKRWLEHPLSPTPYGRAAGIALAAVLALITLMLLWVGTLRRTVAARTAALRAEEGKLRAIFDASPDAMWVKDLQGIYRDGNDRAEALFRAACESPAGRRCDELFDAAFAAGIRELDGEAARLGRNAGALLSLAAGNGQNRQFEVISAPLFTAQGEPYSVVSAARDVTERQLAETQLQLWGHAFENAAFGVYICDARNMTLISANPTFASEHGYTPEEMVGMPVDALYPPDLVAERAALRARSDRLDHYVWETEQVAKDGRRFPVRLDCSVFHDADGLAQYVLIHAQDITERKQAENELRLAAVAFETQEASMVLDADQVIQRVNHAFTRFTGFLPDEAVGQPSSMLRSPQHAPDAYDSLWETTRRVGHGQGELWIHVKRGQPRVARVAISAVPGAGGQPGHFVCSMIDLTGEREAHASVDRMTFFDPLTELPNRHFLHGRLQHLLRGAATHGVALLLIDLDHFKRVNDLRGHAAGDRLLALIAQRLRKLLDEGSVLSRFSGGTFALLLPCRAVDPLARTALVSDCAEQVREALRMPFQLGDDVPVRMTVSIGWTELVPGRDSPESVLKQAELAMYAAKAGGRDQLRRYEPAMQDELVQREALVGDLRRAIAEETLELHLQAQVDRHGRVVGAEMLLRWTRPDGEQMSPERFIPVAEENGLILPLGDWVLRRACAQLVAWSARPSSRKLVLAINVSARQFAQPGFVDDVCRALAASGADPAQLMLEITETVILGDLAEAAAKLARLRAQGIRISLDDFGTGYSSLAYLSRLPLDQLKIDQAFVARLPEDANDAMVAQTIIGMGRGLGLEVVAEGVETVAQHDFLMREGCHGFQGYLISRPMPPVLFEAMLEQHLASV</sequence>
<dbReference type="PROSITE" id="PS50113">
    <property type="entry name" value="PAC"/>
    <property type="match status" value="2"/>
</dbReference>
<organism evidence="6 7">
    <name type="scientific">Rhodanobacter humi</name>
    <dbReference type="NCBI Taxonomy" id="1888173"/>
    <lineage>
        <taxon>Bacteria</taxon>
        <taxon>Pseudomonadati</taxon>
        <taxon>Pseudomonadota</taxon>
        <taxon>Gammaproteobacteria</taxon>
        <taxon>Lysobacterales</taxon>
        <taxon>Rhodanobacteraceae</taxon>
        <taxon>Rhodanobacter</taxon>
    </lineage>
</organism>
<dbReference type="NCBIfam" id="TIGR00229">
    <property type="entry name" value="sensory_box"/>
    <property type="match status" value="3"/>
</dbReference>
<dbReference type="InterPro" id="IPR000014">
    <property type="entry name" value="PAS"/>
</dbReference>
<proteinExistence type="predicted"/>
<dbReference type="Gene3D" id="3.30.70.270">
    <property type="match status" value="1"/>
</dbReference>
<dbReference type="PANTHER" id="PTHR44757:SF2">
    <property type="entry name" value="BIOFILM ARCHITECTURE MAINTENANCE PROTEIN MBAA"/>
    <property type="match status" value="1"/>
</dbReference>
<dbReference type="InterPro" id="IPR001633">
    <property type="entry name" value="EAL_dom"/>
</dbReference>
<dbReference type="CDD" id="cd00130">
    <property type="entry name" value="PAS"/>
    <property type="match status" value="2"/>
</dbReference>
<dbReference type="SMART" id="SM00267">
    <property type="entry name" value="GGDEF"/>
    <property type="match status" value="1"/>
</dbReference>
<dbReference type="Proteomes" id="UP001562159">
    <property type="component" value="Unassembled WGS sequence"/>
</dbReference>
<dbReference type="InterPro" id="IPR043128">
    <property type="entry name" value="Rev_trsase/Diguanyl_cyclase"/>
</dbReference>
<evidence type="ECO:0000259" key="3">
    <source>
        <dbReference type="PROSITE" id="PS50113"/>
    </source>
</evidence>
<dbReference type="SMART" id="SM00086">
    <property type="entry name" value="PAC"/>
    <property type="match status" value="2"/>
</dbReference>
<feature type="transmembrane region" description="Helical" evidence="1">
    <location>
        <begin position="231"/>
        <end position="250"/>
    </location>
</feature>
<accession>A0ABV4AN69</accession>
<dbReference type="InterPro" id="IPR029787">
    <property type="entry name" value="Nucleotide_cyclase"/>
</dbReference>
<dbReference type="Gene3D" id="3.40.190.10">
    <property type="entry name" value="Periplasmic binding protein-like II"/>
    <property type="match status" value="2"/>
</dbReference>
<evidence type="ECO:0000259" key="5">
    <source>
        <dbReference type="PROSITE" id="PS50887"/>
    </source>
</evidence>
<dbReference type="InterPro" id="IPR000160">
    <property type="entry name" value="GGDEF_dom"/>
</dbReference>
<feature type="domain" description="GGDEF" evidence="5">
    <location>
        <begin position="665"/>
        <end position="804"/>
    </location>
</feature>
<dbReference type="CDD" id="cd13706">
    <property type="entry name" value="PBP2_HisK_like_1"/>
    <property type="match status" value="1"/>
</dbReference>
<dbReference type="InterPro" id="IPR035965">
    <property type="entry name" value="PAS-like_dom_sf"/>
</dbReference>
<dbReference type="InterPro" id="IPR001638">
    <property type="entry name" value="Solute-binding_3/MltF_N"/>
</dbReference>
<dbReference type="SMART" id="SM00062">
    <property type="entry name" value="PBPb"/>
    <property type="match status" value="1"/>
</dbReference>
<comment type="caution">
    <text evidence="6">The sequence shown here is derived from an EMBL/GenBank/DDBJ whole genome shotgun (WGS) entry which is preliminary data.</text>
</comment>
<keyword evidence="1" id="KW-0472">Membrane</keyword>
<reference evidence="6 7" key="1">
    <citation type="submission" date="2024-07" db="EMBL/GenBank/DDBJ databases">
        <title>Molecular mechanisms and environmental adaptations of flagellar loss and biofilm growth of Rhodanobacter under environmental stress.</title>
        <authorList>
            <person name="Chen M."/>
        </authorList>
    </citation>
    <scope>NUCLEOTIDE SEQUENCE [LARGE SCALE GENOMIC DNA]</scope>
    <source>
        <strain evidence="6 7">RS22</strain>
    </source>
</reference>
<evidence type="ECO:0000313" key="7">
    <source>
        <dbReference type="Proteomes" id="UP001562159"/>
    </source>
</evidence>
<name>A0ABV4AN69_9GAMM</name>
<dbReference type="Pfam" id="PF00989">
    <property type="entry name" value="PAS"/>
    <property type="match status" value="1"/>
</dbReference>
<dbReference type="SUPFAM" id="SSF55785">
    <property type="entry name" value="PYP-like sensor domain (PAS domain)"/>
    <property type="match status" value="3"/>
</dbReference>
<evidence type="ECO:0000256" key="1">
    <source>
        <dbReference type="SAM" id="Phobius"/>
    </source>
</evidence>
<dbReference type="PROSITE" id="PS50112">
    <property type="entry name" value="PAS"/>
    <property type="match status" value="2"/>
</dbReference>
<evidence type="ECO:0000313" key="6">
    <source>
        <dbReference type="EMBL" id="MEY2181825.1"/>
    </source>
</evidence>
<feature type="domain" description="EAL" evidence="4">
    <location>
        <begin position="813"/>
        <end position="1067"/>
    </location>
</feature>
<dbReference type="Gene3D" id="3.20.20.450">
    <property type="entry name" value="EAL domain"/>
    <property type="match status" value="1"/>
</dbReference>
<dbReference type="InterPro" id="IPR013656">
    <property type="entry name" value="PAS_4"/>
</dbReference>
<dbReference type="InterPro" id="IPR001610">
    <property type="entry name" value="PAC"/>
</dbReference>
<dbReference type="NCBIfam" id="TIGR00254">
    <property type="entry name" value="GGDEF"/>
    <property type="match status" value="1"/>
</dbReference>
<keyword evidence="1" id="KW-0812">Transmembrane</keyword>
<keyword evidence="1" id="KW-1133">Transmembrane helix</keyword>
<protein>
    <submittedName>
        <fullName evidence="6">EAL domain-containing protein</fullName>
    </submittedName>
</protein>
<dbReference type="InterPro" id="IPR035919">
    <property type="entry name" value="EAL_sf"/>
</dbReference>
<dbReference type="PANTHER" id="PTHR44757">
    <property type="entry name" value="DIGUANYLATE CYCLASE DGCP"/>
    <property type="match status" value="1"/>
</dbReference>
<dbReference type="SUPFAM" id="SSF55073">
    <property type="entry name" value="Nucleotide cyclase"/>
    <property type="match status" value="1"/>
</dbReference>
<dbReference type="PROSITE" id="PS50883">
    <property type="entry name" value="EAL"/>
    <property type="match status" value="1"/>
</dbReference>
<dbReference type="Gene3D" id="3.30.450.20">
    <property type="entry name" value="PAS domain"/>
    <property type="match status" value="3"/>
</dbReference>
<dbReference type="SUPFAM" id="SSF141868">
    <property type="entry name" value="EAL domain-like"/>
    <property type="match status" value="1"/>
</dbReference>
<dbReference type="Pfam" id="PF00563">
    <property type="entry name" value="EAL"/>
    <property type="match status" value="1"/>
</dbReference>
<dbReference type="SUPFAM" id="SSF53850">
    <property type="entry name" value="Periplasmic binding protein-like II"/>
    <property type="match status" value="1"/>
</dbReference>
<dbReference type="SMART" id="SM00091">
    <property type="entry name" value="PAS"/>
    <property type="match status" value="3"/>
</dbReference>
<dbReference type="InterPro" id="IPR052155">
    <property type="entry name" value="Biofilm_reg_signaling"/>
</dbReference>
<evidence type="ECO:0000259" key="4">
    <source>
        <dbReference type="PROSITE" id="PS50883"/>
    </source>
</evidence>
<dbReference type="EMBL" id="JBGBPY010000001">
    <property type="protein sequence ID" value="MEY2181825.1"/>
    <property type="molecule type" value="Genomic_DNA"/>
</dbReference>
<evidence type="ECO:0000259" key="2">
    <source>
        <dbReference type="PROSITE" id="PS50112"/>
    </source>
</evidence>
<gene>
    <name evidence="6" type="ORF">AB7878_05295</name>
</gene>
<feature type="domain" description="PAC" evidence="3">
    <location>
        <begin position="340"/>
        <end position="392"/>
    </location>
</feature>
<dbReference type="Pfam" id="PF00990">
    <property type="entry name" value="GGDEF"/>
    <property type="match status" value="1"/>
</dbReference>
<feature type="domain" description="PAS" evidence="2">
    <location>
        <begin position="389"/>
        <end position="444"/>
    </location>
</feature>
<dbReference type="Pfam" id="PF00497">
    <property type="entry name" value="SBP_bac_3"/>
    <property type="match status" value="1"/>
</dbReference>
<dbReference type="InterPro" id="IPR000700">
    <property type="entry name" value="PAS-assoc_C"/>
</dbReference>
<feature type="domain" description="PAS" evidence="2">
    <location>
        <begin position="510"/>
        <end position="555"/>
    </location>
</feature>
<dbReference type="SMART" id="SM00052">
    <property type="entry name" value="EAL"/>
    <property type="match status" value="1"/>
</dbReference>